<reference evidence="2" key="2">
    <citation type="submission" date="2019-02" db="EMBL/GenBank/DDBJ databases">
        <title>Opniocepnalus argus Var Kimnra genome.</title>
        <authorList>
            <person name="Zhou C."/>
            <person name="Xiao S."/>
        </authorList>
    </citation>
    <scope>NUCLEOTIDE SEQUENCE [LARGE SCALE GENOMIC DNA]</scope>
</reference>
<evidence type="ECO:0000313" key="2">
    <source>
        <dbReference type="Proteomes" id="UP000503349"/>
    </source>
</evidence>
<proteinExistence type="predicted"/>
<keyword evidence="2" id="KW-1185">Reference proteome</keyword>
<accession>A0A6G1PB06</accession>
<name>A0A6G1PB06_CHAAH</name>
<gene>
    <name evidence="1" type="ORF">EXN66_Car002890</name>
</gene>
<dbReference type="AlphaFoldDB" id="A0A6G1PB06"/>
<protein>
    <submittedName>
        <fullName evidence="1">Uncharacterized protein</fullName>
    </submittedName>
</protein>
<reference evidence="1 2" key="1">
    <citation type="submission" date="2019-02" db="EMBL/GenBank/DDBJ databases">
        <title>Opniocepnalus argus genome.</title>
        <authorList>
            <person name="Zhou C."/>
            <person name="Xiao S."/>
        </authorList>
    </citation>
    <scope>NUCLEOTIDE SEQUENCE [LARGE SCALE GENOMIC DNA]</scope>
    <source>
        <strain evidence="1">OARG1902GOOAL</strain>
        <tissue evidence="1">Muscle</tissue>
    </source>
</reference>
<sequence length="94" mass="10803">MLVEQCQTVRDSSLQNQDQQWCYEAMEYGFQEHNYVTQNQGDSQMADVQVKQENDDDSSLHSVLKQEQDERSVACGQVVIDKAGDELKLSLIFQ</sequence>
<dbReference type="EMBL" id="CM015714">
    <property type="protein sequence ID" value="KAF3687218.1"/>
    <property type="molecule type" value="Genomic_DNA"/>
</dbReference>
<dbReference type="Proteomes" id="UP000503349">
    <property type="component" value="Chromosome 3"/>
</dbReference>
<organism evidence="1 2">
    <name type="scientific">Channa argus</name>
    <name type="common">Northern snakehead</name>
    <name type="synonym">Ophicephalus argus</name>
    <dbReference type="NCBI Taxonomy" id="215402"/>
    <lineage>
        <taxon>Eukaryota</taxon>
        <taxon>Metazoa</taxon>
        <taxon>Chordata</taxon>
        <taxon>Craniata</taxon>
        <taxon>Vertebrata</taxon>
        <taxon>Euteleostomi</taxon>
        <taxon>Actinopterygii</taxon>
        <taxon>Neopterygii</taxon>
        <taxon>Teleostei</taxon>
        <taxon>Neoteleostei</taxon>
        <taxon>Acanthomorphata</taxon>
        <taxon>Anabantaria</taxon>
        <taxon>Anabantiformes</taxon>
        <taxon>Channoidei</taxon>
        <taxon>Channidae</taxon>
        <taxon>Channa</taxon>
    </lineage>
</organism>
<evidence type="ECO:0000313" key="1">
    <source>
        <dbReference type="EMBL" id="KAF3687218.1"/>
    </source>
</evidence>